<dbReference type="GO" id="GO:0051287">
    <property type="term" value="F:NAD binding"/>
    <property type="evidence" value="ECO:0007669"/>
    <property type="project" value="InterPro"/>
</dbReference>
<protein>
    <recommendedName>
        <fullName evidence="3">D-isomer specific 2-hydroxyacid dehydrogenase NAD-binding domain-containing protein</fullName>
    </recommendedName>
</protein>
<feature type="non-terminal residue" evidence="4">
    <location>
        <position position="73"/>
    </location>
</feature>
<reference evidence="4" key="1">
    <citation type="journal article" date="2014" name="Front. Microbiol.">
        <title>High frequency of phylogenetically diverse reductive dehalogenase-homologous genes in deep subseafloor sedimentary metagenomes.</title>
        <authorList>
            <person name="Kawai M."/>
            <person name="Futagami T."/>
            <person name="Toyoda A."/>
            <person name="Takaki Y."/>
            <person name="Nishi S."/>
            <person name="Hori S."/>
            <person name="Arai W."/>
            <person name="Tsubouchi T."/>
            <person name="Morono Y."/>
            <person name="Uchiyama I."/>
            <person name="Ito T."/>
            <person name="Fujiyama A."/>
            <person name="Inagaki F."/>
            <person name="Takami H."/>
        </authorList>
    </citation>
    <scope>NUCLEOTIDE SEQUENCE</scope>
    <source>
        <strain evidence="4">Expedition CK06-06</strain>
    </source>
</reference>
<dbReference type="PANTHER" id="PTHR10996">
    <property type="entry name" value="2-HYDROXYACID DEHYDROGENASE-RELATED"/>
    <property type="match status" value="1"/>
</dbReference>
<keyword evidence="2" id="KW-0520">NAD</keyword>
<dbReference type="InterPro" id="IPR006140">
    <property type="entry name" value="D-isomer_DH_NAD-bd"/>
</dbReference>
<feature type="domain" description="D-isomer specific 2-hydroxyacid dehydrogenase NAD-binding" evidence="3">
    <location>
        <begin position="1"/>
        <end position="62"/>
    </location>
</feature>
<dbReference type="Pfam" id="PF02826">
    <property type="entry name" value="2-Hacid_dh_C"/>
    <property type="match status" value="1"/>
</dbReference>
<evidence type="ECO:0000259" key="3">
    <source>
        <dbReference type="Pfam" id="PF02826"/>
    </source>
</evidence>
<dbReference type="PROSITE" id="PS00671">
    <property type="entry name" value="D_2_HYDROXYACID_DH_3"/>
    <property type="match status" value="1"/>
</dbReference>
<dbReference type="SUPFAM" id="SSF51735">
    <property type="entry name" value="NAD(P)-binding Rossmann-fold domains"/>
    <property type="match status" value="1"/>
</dbReference>
<proteinExistence type="predicted"/>
<dbReference type="InterPro" id="IPR036291">
    <property type="entry name" value="NAD(P)-bd_dom_sf"/>
</dbReference>
<dbReference type="InterPro" id="IPR029753">
    <property type="entry name" value="D-isomer_DH_CS"/>
</dbReference>
<dbReference type="GO" id="GO:0016618">
    <property type="term" value="F:hydroxypyruvate reductase [NAD(P)H] activity"/>
    <property type="evidence" value="ECO:0007669"/>
    <property type="project" value="TreeGrafter"/>
</dbReference>
<accession>X1NLC6</accession>
<dbReference type="GO" id="GO:0030267">
    <property type="term" value="F:glyoxylate reductase (NADPH) activity"/>
    <property type="evidence" value="ECO:0007669"/>
    <property type="project" value="TreeGrafter"/>
</dbReference>
<evidence type="ECO:0000256" key="1">
    <source>
        <dbReference type="ARBA" id="ARBA00023002"/>
    </source>
</evidence>
<dbReference type="GO" id="GO:0005829">
    <property type="term" value="C:cytosol"/>
    <property type="evidence" value="ECO:0007669"/>
    <property type="project" value="TreeGrafter"/>
</dbReference>
<evidence type="ECO:0000313" key="4">
    <source>
        <dbReference type="EMBL" id="GAI19469.1"/>
    </source>
</evidence>
<name>X1NLC6_9ZZZZ</name>
<gene>
    <name evidence="4" type="ORF">S06H3_36865</name>
</gene>
<dbReference type="InterPro" id="IPR050223">
    <property type="entry name" value="D-isomer_2-hydroxyacid_DH"/>
</dbReference>
<dbReference type="Gene3D" id="3.40.50.720">
    <property type="entry name" value="NAD(P)-binding Rossmann-like Domain"/>
    <property type="match status" value="1"/>
</dbReference>
<organism evidence="4">
    <name type="scientific">marine sediment metagenome</name>
    <dbReference type="NCBI Taxonomy" id="412755"/>
    <lineage>
        <taxon>unclassified sequences</taxon>
        <taxon>metagenomes</taxon>
        <taxon>ecological metagenomes</taxon>
    </lineage>
</organism>
<dbReference type="PANTHER" id="PTHR10996:SF178">
    <property type="entry name" value="2-HYDROXYACID DEHYDROGENASE YGL185C-RELATED"/>
    <property type="match status" value="1"/>
</dbReference>
<keyword evidence="1" id="KW-0560">Oxidoreductase</keyword>
<dbReference type="AlphaFoldDB" id="X1NLC6"/>
<evidence type="ECO:0000256" key="2">
    <source>
        <dbReference type="ARBA" id="ARBA00023027"/>
    </source>
</evidence>
<sequence length="73" mass="8076">MKPTAFFINTARGAIVDQKALYRVLKERRIAGAALDVFENEPLKPSDPLLDLDNVVLTPHIAGACYDNYEKAS</sequence>
<dbReference type="EMBL" id="BARV01022349">
    <property type="protein sequence ID" value="GAI19469.1"/>
    <property type="molecule type" value="Genomic_DNA"/>
</dbReference>
<comment type="caution">
    <text evidence="4">The sequence shown here is derived from an EMBL/GenBank/DDBJ whole genome shotgun (WGS) entry which is preliminary data.</text>
</comment>